<protein>
    <recommendedName>
        <fullName evidence="1">O-acyltransferase WSD1 C-terminal domain-containing protein</fullName>
    </recommendedName>
</protein>
<dbReference type="Proteomes" id="UP000708208">
    <property type="component" value="Unassembled WGS sequence"/>
</dbReference>
<evidence type="ECO:0000313" key="3">
    <source>
        <dbReference type="Proteomes" id="UP000708208"/>
    </source>
</evidence>
<reference evidence="2" key="1">
    <citation type="submission" date="2021-06" db="EMBL/GenBank/DDBJ databases">
        <authorList>
            <person name="Hodson N. C."/>
            <person name="Mongue J. A."/>
            <person name="Jaron S. K."/>
        </authorList>
    </citation>
    <scope>NUCLEOTIDE SEQUENCE</scope>
</reference>
<dbReference type="InterPro" id="IPR009721">
    <property type="entry name" value="O-acyltransferase_WSD1_C"/>
</dbReference>
<dbReference type="AlphaFoldDB" id="A0A8J2K9W2"/>
<dbReference type="EMBL" id="CAJVCH010229041">
    <property type="protein sequence ID" value="CAG7732328.1"/>
    <property type="molecule type" value="Genomic_DNA"/>
</dbReference>
<dbReference type="GO" id="GO:0005886">
    <property type="term" value="C:plasma membrane"/>
    <property type="evidence" value="ECO:0007669"/>
    <property type="project" value="TreeGrafter"/>
</dbReference>
<dbReference type="InterPro" id="IPR045034">
    <property type="entry name" value="O-acyltransferase_WSD1-like"/>
</dbReference>
<proteinExistence type="predicted"/>
<dbReference type="PANTHER" id="PTHR31650">
    <property type="entry name" value="O-ACYLTRANSFERASE (WSD1-LIKE) FAMILY PROTEIN"/>
    <property type="match status" value="1"/>
</dbReference>
<organism evidence="2 3">
    <name type="scientific">Allacma fusca</name>
    <dbReference type="NCBI Taxonomy" id="39272"/>
    <lineage>
        <taxon>Eukaryota</taxon>
        <taxon>Metazoa</taxon>
        <taxon>Ecdysozoa</taxon>
        <taxon>Arthropoda</taxon>
        <taxon>Hexapoda</taxon>
        <taxon>Collembola</taxon>
        <taxon>Symphypleona</taxon>
        <taxon>Sminthuridae</taxon>
        <taxon>Allacma</taxon>
    </lineage>
</organism>
<dbReference type="GO" id="GO:0019432">
    <property type="term" value="P:triglyceride biosynthetic process"/>
    <property type="evidence" value="ECO:0007669"/>
    <property type="project" value="TreeGrafter"/>
</dbReference>
<accession>A0A8J2K9W2</accession>
<gene>
    <name evidence="2" type="ORF">AFUS01_LOCUS20850</name>
</gene>
<dbReference type="OrthoDB" id="619536at2759"/>
<name>A0A8J2K9W2_9HEXA</name>
<dbReference type="Pfam" id="PF06974">
    <property type="entry name" value="WS_DGAT_C"/>
    <property type="match status" value="1"/>
</dbReference>
<comment type="caution">
    <text evidence="2">The sequence shown here is derived from an EMBL/GenBank/DDBJ whole genome shotgun (WGS) entry which is preliminary data.</text>
</comment>
<dbReference type="PANTHER" id="PTHR31650:SF1">
    <property type="entry name" value="WAX ESTER SYNTHASE_DIACYLGLYCEROL ACYLTRANSFERASE 4-RELATED"/>
    <property type="match status" value="1"/>
</dbReference>
<feature type="domain" description="O-acyltransferase WSD1 C-terminal" evidence="1">
    <location>
        <begin position="330"/>
        <end position="447"/>
    </location>
</feature>
<sequence>MVSKRSLLRLGTLTAFTPVVLFISRLLTCIGCVVVGPGLFLSLVPLIFWKFLVTLVCNLVSGGECREPLSFFDTVFAVDNFYTRPHASTLKCFILDGHLSLSDIRELFCNKILYKRISHGSEAKDRWQFQRLHQVPRRFGWFYFWTEVPVNVDLHVKEAILTDDMNKNGCGQKSVVILRVHHVIADGYSLNSIVDEMISKESRYLVKEQEELSLKQKLYFFWTAPAWIVNFFLEEMFAKNPINHRKEDTTGVLAITSIPLEVIKSIRRKTNCHFATIGLSLLGGALRRLFLETRQDINEIPDFLKIMHLLPRPDHPFDRMCNHWSAGSFKVSLKSHNALDRLNEAEEYFRGFTENNYQKLLDLQSTIANLLPAPIYSLVLSRKYLTNMSFTSLPGYDGQAQLCGHDIVDLYKVIGLQYKQTALGAAAYSHNGQLAFSIFANRDILPTQESGERLAQVHLQAELAQLVELLALDAEQV</sequence>
<evidence type="ECO:0000313" key="2">
    <source>
        <dbReference type="EMBL" id="CAG7732328.1"/>
    </source>
</evidence>
<keyword evidence="3" id="KW-1185">Reference proteome</keyword>
<dbReference type="GO" id="GO:0008374">
    <property type="term" value="F:O-acyltransferase activity"/>
    <property type="evidence" value="ECO:0007669"/>
    <property type="project" value="InterPro"/>
</dbReference>
<evidence type="ECO:0000259" key="1">
    <source>
        <dbReference type="Pfam" id="PF06974"/>
    </source>
</evidence>